<dbReference type="GO" id="GO:0061630">
    <property type="term" value="F:ubiquitin protein ligase activity"/>
    <property type="evidence" value="ECO:0007669"/>
    <property type="project" value="InterPro"/>
</dbReference>
<name>A0A8H4VR17_9AGAR</name>
<evidence type="ECO:0000256" key="8">
    <source>
        <dbReference type="SAM" id="Coils"/>
    </source>
</evidence>
<dbReference type="SUPFAM" id="SSF56112">
    <property type="entry name" value="Protein kinase-like (PK-like)"/>
    <property type="match status" value="1"/>
</dbReference>
<evidence type="ECO:0000256" key="1">
    <source>
        <dbReference type="ARBA" id="ARBA00004496"/>
    </source>
</evidence>
<dbReference type="GO" id="GO:0034657">
    <property type="term" value="C:GID complex"/>
    <property type="evidence" value="ECO:0007669"/>
    <property type="project" value="TreeGrafter"/>
</dbReference>
<accession>A0A8H4VR17</accession>
<dbReference type="PROSITE" id="PS50011">
    <property type="entry name" value="PROTEIN_KINASE_DOM"/>
    <property type="match status" value="1"/>
</dbReference>
<dbReference type="PROSITE" id="PS00108">
    <property type="entry name" value="PROTEIN_KINASE_ST"/>
    <property type="match status" value="1"/>
</dbReference>
<dbReference type="GO" id="GO:0004672">
    <property type="term" value="F:protein kinase activity"/>
    <property type="evidence" value="ECO:0007669"/>
    <property type="project" value="InterPro"/>
</dbReference>
<protein>
    <recommendedName>
        <fullName evidence="14">Protein kinase domain-containing protein</fullName>
    </recommendedName>
</protein>
<keyword evidence="6" id="KW-0862">Zinc</keyword>
<reference evidence="12 13" key="1">
    <citation type="submission" date="2019-12" db="EMBL/GenBank/DDBJ databases">
        <authorList>
            <person name="Floudas D."/>
            <person name="Bentzer J."/>
            <person name="Ahren D."/>
            <person name="Johansson T."/>
            <person name="Persson P."/>
            <person name="Tunlid A."/>
        </authorList>
    </citation>
    <scope>NUCLEOTIDE SEQUENCE [LARGE SCALE GENOMIC DNA]</scope>
    <source>
        <strain evidence="12 13">CBS 102.39</strain>
    </source>
</reference>
<gene>
    <name evidence="12" type="ORF">D9613_009942</name>
</gene>
<dbReference type="InterPro" id="IPR045098">
    <property type="entry name" value="Fyv10_fam"/>
</dbReference>
<feature type="domain" description="RING-Gid-type" evidence="11">
    <location>
        <begin position="345"/>
        <end position="423"/>
    </location>
</feature>
<dbReference type="SMART" id="SM00757">
    <property type="entry name" value="CRA"/>
    <property type="match status" value="1"/>
</dbReference>
<evidence type="ECO:0000256" key="4">
    <source>
        <dbReference type="ARBA" id="ARBA00022723"/>
    </source>
</evidence>
<evidence type="ECO:0000259" key="10">
    <source>
        <dbReference type="PROSITE" id="PS50897"/>
    </source>
</evidence>
<dbReference type="GO" id="GO:0008270">
    <property type="term" value="F:zinc ion binding"/>
    <property type="evidence" value="ECO:0007669"/>
    <property type="project" value="UniProtKB-KW"/>
</dbReference>
<feature type="zinc finger region" description="RING-Gid-type" evidence="7">
    <location>
        <begin position="345"/>
        <end position="423"/>
    </location>
</feature>
<dbReference type="Pfam" id="PF00069">
    <property type="entry name" value="Pkinase"/>
    <property type="match status" value="1"/>
</dbReference>
<dbReference type="CDD" id="cd16659">
    <property type="entry name" value="RING-Ubox_Emp"/>
    <property type="match status" value="1"/>
</dbReference>
<feature type="domain" description="Protein kinase" evidence="9">
    <location>
        <begin position="524"/>
        <end position="780"/>
    </location>
</feature>
<organism evidence="12 13">
    <name type="scientific">Agrocybe pediades</name>
    <dbReference type="NCBI Taxonomy" id="84607"/>
    <lineage>
        <taxon>Eukaryota</taxon>
        <taxon>Fungi</taxon>
        <taxon>Dikarya</taxon>
        <taxon>Basidiomycota</taxon>
        <taxon>Agaricomycotina</taxon>
        <taxon>Agaricomycetes</taxon>
        <taxon>Agaricomycetidae</taxon>
        <taxon>Agaricales</taxon>
        <taxon>Agaricineae</taxon>
        <taxon>Strophariaceae</taxon>
        <taxon>Agrocybe</taxon>
    </lineage>
</organism>
<feature type="coiled-coil region" evidence="8">
    <location>
        <begin position="80"/>
        <end position="107"/>
    </location>
</feature>
<keyword evidence="13" id="KW-1185">Reference proteome</keyword>
<evidence type="ECO:0000313" key="12">
    <source>
        <dbReference type="EMBL" id="KAF4618897.1"/>
    </source>
</evidence>
<evidence type="ECO:0000256" key="7">
    <source>
        <dbReference type="PROSITE-ProRule" id="PRU01215"/>
    </source>
</evidence>
<dbReference type="InterPro" id="IPR024964">
    <property type="entry name" value="CTLH/CRA"/>
</dbReference>
<evidence type="ECO:0000313" key="13">
    <source>
        <dbReference type="Proteomes" id="UP000521872"/>
    </source>
</evidence>
<proteinExistence type="inferred from homology"/>
<dbReference type="EMBL" id="JAACJL010000017">
    <property type="protein sequence ID" value="KAF4618897.1"/>
    <property type="molecule type" value="Genomic_DNA"/>
</dbReference>
<dbReference type="SMART" id="SM00220">
    <property type="entry name" value="S_TKc"/>
    <property type="match status" value="1"/>
</dbReference>
<keyword evidence="4" id="KW-0479">Metal-binding</keyword>
<dbReference type="SUPFAM" id="SSF57850">
    <property type="entry name" value="RING/U-box"/>
    <property type="match status" value="1"/>
</dbReference>
<evidence type="ECO:0000259" key="9">
    <source>
        <dbReference type="PROSITE" id="PS50011"/>
    </source>
</evidence>
<dbReference type="GO" id="GO:0043161">
    <property type="term" value="P:proteasome-mediated ubiquitin-dependent protein catabolic process"/>
    <property type="evidence" value="ECO:0007669"/>
    <property type="project" value="InterPro"/>
</dbReference>
<dbReference type="GO" id="GO:0005737">
    <property type="term" value="C:cytoplasm"/>
    <property type="evidence" value="ECO:0007669"/>
    <property type="project" value="UniProtKB-SubCell"/>
</dbReference>
<dbReference type="SMART" id="SM00668">
    <property type="entry name" value="CTLH"/>
    <property type="match status" value="1"/>
</dbReference>
<dbReference type="InterPro" id="IPR044063">
    <property type="entry name" value="ZF_RING_GID"/>
</dbReference>
<evidence type="ECO:0000256" key="3">
    <source>
        <dbReference type="ARBA" id="ARBA00022490"/>
    </source>
</evidence>
<keyword evidence="5 7" id="KW-0863">Zinc-finger</keyword>
<dbReference type="Gene3D" id="3.30.200.20">
    <property type="entry name" value="Phosphorylase Kinase, domain 1"/>
    <property type="match status" value="1"/>
</dbReference>
<dbReference type="PANTHER" id="PTHR12170:SF2">
    <property type="entry name" value="E3 UBIQUITIN-PROTEIN TRANSFERASE MAEA"/>
    <property type="match status" value="1"/>
</dbReference>
<keyword evidence="3" id="KW-0963">Cytoplasm</keyword>
<comment type="subcellular location">
    <subcellularLocation>
        <location evidence="1">Cytoplasm</location>
    </subcellularLocation>
</comment>
<comment type="caution">
    <text evidence="12">The sequence shown here is derived from an EMBL/GenBank/DDBJ whole genome shotgun (WGS) entry which is preliminary data.</text>
</comment>
<dbReference type="InterPro" id="IPR011009">
    <property type="entry name" value="Kinase-like_dom_sf"/>
</dbReference>
<comment type="similarity">
    <text evidence="2">Belongs to the FYV10 family.</text>
</comment>
<evidence type="ECO:0000256" key="5">
    <source>
        <dbReference type="ARBA" id="ARBA00022771"/>
    </source>
</evidence>
<evidence type="ECO:0008006" key="14">
    <source>
        <dbReference type="Google" id="ProtNLM"/>
    </source>
</evidence>
<dbReference type="GO" id="GO:0005634">
    <property type="term" value="C:nucleus"/>
    <property type="evidence" value="ECO:0007669"/>
    <property type="project" value="TreeGrafter"/>
</dbReference>
<evidence type="ECO:0000259" key="11">
    <source>
        <dbReference type="PROSITE" id="PS51867"/>
    </source>
</evidence>
<dbReference type="Pfam" id="PF10607">
    <property type="entry name" value="CTLH"/>
    <property type="match status" value="1"/>
</dbReference>
<dbReference type="GO" id="GO:0005524">
    <property type="term" value="F:ATP binding"/>
    <property type="evidence" value="ECO:0007669"/>
    <property type="project" value="InterPro"/>
</dbReference>
<dbReference type="InterPro" id="IPR008271">
    <property type="entry name" value="Ser/Thr_kinase_AS"/>
</dbReference>
<dbReference type="AlphaFoldDB" id="A0A8H4VR17"/>
<sequence length="847" mass="95273">MSKQHSIDLPIIMSSKLNLDGILLLEQPFARVPYENSRRIFRTSQKHVERDLGGVQTMANDLVARGAAETLTPEDFVKSIDSMIGKVENLKKKLSDLQETSGKQTQDIMRERFNHLATVESLQTSVQPEFSRWADIRLDRWLVDWCLRSGKEQSAKCIAKDKGIETLVDIELFSDIRRIEDALARHSCTEALAWCSENKTALRKIKVLSSTGSLLIEILSRHVVWKSTLEFDLRMQEYIELSRARRTTEAIAYSKKHLIQWQETHLPQIRQLLALLAFPPTTACGPYKRLYDLSRWNILAKSFRLSIYNLNTLSPEPLLHLSLYAGLVALKLPACFDHSTKNVDCPVCDGESGTASEPLGLGKLAGEVPYSHHANSTIVCQISGKIMDEDNMPMAFPDGHVYSREALEEMALKNGGVVTCPRTVRCVCTVCAHSKSPARRTNAERHDADLLFWRTSFSPYNCTIIVQHQRSASLEWPVTYTLLSESTHIYTRPLSFWILPWDTRLVCIAYDIMPPRPETTLNDFELGEEVAWGSLATIIDVVYKKNKKHYALKVLNKAQLVKKKVIRSAMVEKDALIALGTRPVPHPGDATHLYFALDLATNGDLKMLVLKLGSISLNCARYYSAQLVDAVQYLHRSGVAHRDIKPENILLDSEMRIKLADFGCAYVGTDMETPRTNTFVGTAAYISPELLARSESNPTSPDMWAIGCTLYFFLYATSPFMAATDYLTMKRVRALDYTIPDDCDADAADLIRQLLVTDPSERLGVPPKSSPDALRVHPFFVGAKPASPEGDKEDSEPWKSVDWEVLWTAPAPPIKVGPYRTRPQQVSADTEELWAGFENLKVEADLQ</sequence>
<evidence type="ECO:0000256" key="6">
    <source>
        <dbReference type="ARBA" id="ARBA00022833"/>
    </source>
</evidence>
<dbReference type="PANTHER" id="PTHR12170">
    <property type="entry name" value="MACROPHAGE ERYTHROBLAST ATTACHER-RELATED"/>
    <property type="match status" value="1"/>
</dbReference>
<evidence type="ECO:0000256" key="2">
    <source>
        <dbReference type="ARBA" id="ARBA00010615"/>
    </source>
</evidence>
<dbReference type="InterPro" id="IPR013144">
    <property type="entry name" value="CRA_dom"/>
</dbReference>
<feature type="domain" description="CTLH" evidence="10">
    <location>
        <begin position="173"/>
        <end position="249"/>
    </location>
</feature>
<dbReference type="Gene3D" id="1.10.510.10">
    <property type="entry name" value="Transferase(Phosphotransferase) domain 1"/>
    <property type="match status" value="1"/>
</dbReference>
<keyword evidence="8" id="KW-0175">Coiled coil</keyword>
<dbReference type="PROSITE" id="PS50897">
    <property type="entry name" value="CTLH"/>
    <property type="match status" value="1"/>
</dbReference>
<dbReference type="PROSITE" id="PS51867">
    <property type="entry name" value="ZF_RING_GID"/>
    <property type="match status" value="1"/>
</dbReference>
<dbReference type="InterPro" id="IPR000719">
    <property type="entry name" value="Prot_kinase_dom"/>
</dbReference>
<dbReference type="InterPro" id="IPR006595">
    <property type="entry name" value="CTLH_C"/>
</dbReference>
<dbReference type="Proteomes" id="UP000521872">
    <property type="component" value="Unassembled WGS sequence"/>
</dbReference>